<dbReference type="OrthoDB" id="3133596at2759"/>
<dbReference type="AlphaFoldDB" id="A0A4Y7TIH7"/>
<proteinExistence type="predicted"/>
<evidence type="ECO:0000313" key="2">
    <source>
        <dbReference type="EMBL" id="TEB33983.1"/>
    </source>
</evidence>
<dbReference type="EMBL" id="QPFP01000011">
    <property type="protein sequence ID" value="TEB33983.1"/>
    <property type="molecule type" value="Genomic_DNA"/>
</dbReference>
<sequence length="253" mass="28393">MLEPPRHTACSRAMEEDPNKGRCSVENCPKHRGVQAMHVLPREVTETDCVMRSLEYSWNLRRGTLNLDTRRNILFVGKSLAAMYARGCWVLLPEESVMDQFVHPKLGIALGRVEFPALSPPFNYRFVPVRDMDDVGVVHQNESPPTSGNSFTNHVYPFKTLPLIKSHVHPQFAIVAIGKVLYTPSVMTKPLRQKLFAEFPAVKKVYELYGSWTSTADTPAALKYSNSTATHQGKTTEAAHPSSRQAPHITLTH</sequence>
<evidence type="ECO:0000313" key="3">
    <source>
        <dbReference type="Proteomes" id="UP000298030"/>
    </source>
</evidence>
<comment type="caution">
    <text evidence="2">The sequence shown here is derived from an EMBL/GenBank/DDBJ whole genome shotgun (WGS) entry which is preliminary data.</text>
</comment>
<protein>
    <recommendedName>
        <fullName evidence="4">HNH nuclease domain-containing protein</fullName>
    </recommendedName>
</protein>
<keyword evidence="3" id="KW-1185">Reference proteome</keyword>
<feature type="region of interest" description="Disordered" evidence="1">
    <location>
        <begin position="1"/>
        <end position="20"/>
    </location>
</feature>
<gene>
    <name evidence="2" type="ORF">FA13DRAFT_1812521</name>
</gene>
<dbReference type="STRING" id="71717.A0A4Y7TIH7"/>
<organism evidence="2 3">
    <name type="scientific">Coprinellus micaceus</name>
    <name type="common">Glistening ink-cap mushroom</name>
    <name type="synonym">Coprinus micaceus</name>
    <dbReference type="NCBI Taxonomy" id="71717"/>
    <lineage>
        <taxon>Eukaryota</taxon>
        <taxon>Fungi</taxon>
        <taxon>Dikarya</taxon>
        <taxon>Basidiomycota</taxon>
        <taxon>Agaricomycotina</taxon>
        <taxon>Agaricomycetes</taxon>
        <taxon>Agaricomycetidae</taxon>
        <taxon>Agaricales</taxon>
        <taxon>Agaricineae</taxon>
        <taxon>Psathyrellaceae</taxon>
        <taxon>Coprinellus</taxon>
    </lineage>
</organism>
<evidence type="ECO:0000256" key="1">
    <source>
        <dbReference type="SAM" id="MobiDB-lite"/>
    </source>
</evidence>
<feature type="region of interest" description="Disordered" evidence="1">
    <location>
        <begin position="228"/>
        <end position="253"/>
    </location>
</feature>
<reference evidence="2 3" key="1">
    <citation type="journal article" date="2019" name="Nat. Ecol. Evol.">
        <title>Megaphylogeny resolves global patterns of mushroom evolution.</title>
        <authorList>
            <person name="Varga T."/>
            <person name="Krizsan K."/>
            <person name="Foldi C."/>
            <person name="Dima B."/>
            <person name="Sanchez-Garcia M."/>
            <person name="Sanchez-Ramirez S."/>
            <person name="Szollosi G.J."/>
            <person name="Szarkandi J.G."/>
            <person name="Papp V."/>
            <person name="Albert L."/>
            <person name="Andreopoulos W."/>
            <person name="Angelini C."/>
            <person name="Antonin V."/>
            <person name="Barry K.W."/>
            <person name="Bougher N.L."/>
            <person name="Buchanan P."/>
            <person name="Buyck B."/>
            <person name="Bense V."/>
            <person name="Catcheside P."/>
            <person name="Chovatia M."/>
            <person name="Cooper J."/>
            <person name="Damon W."/>
            <person name="Desjardin D."/>
            <person name="Finy P."/>
            <person name="Geml J."/>
            <person name="Haridas S."/>
            <person name="Hughes K."/>
            <person name="Justo A."/>
            <person name="Karasinski D."/>
            <person name="Kautmanova I."/>
            <person name="Kiss B."/>
            <person name="Kocsube S."/>
            <person name="Kotiranta H."/>
            <person name="LaButti K.M."/>
            <person name="Lechner B.E."/>
            <person name="Liimatainen K."/>
            <person name="Lipzen A."/>
            <person name="Lukacs Z."/>
            <person name="Mihaltcheva S."/>
            <person name="Morgado L.N."/>
            <person name="Niskanen T."/>
            <person name="Noordeloos M.E."/>
            <person name="Ohm R.A."/>
            <person name="Ortiz-Santana B."/>
            <person name="Ovrebo C."/>
            <person name="Racz N."/>
            <person name="Riley R."/>
            <person name="Savchenko A."/>
            <person name="Shiryaev A."/>
            <person name="Soop K."/>
            <person name="Spirin V."/>
            <person name="Szebenyi C."/>
            <person name="Tomsovsky M."/>
            <person name="Tulloss R.E."/>
            <person name="Uehling J."/>
            <person name="Grigoriev I.V."/>
            <person name="Vagvolgyi C."/>
            <person name="Papp T."/>
            <person name="Martin F.M."/>
            <person name="Miettinen O."/>
            <person name="Hibbett D.S."/>
            <person name="Nagy L.G."/>
        </authorList>
    </citation>
    <scope>NUCLEOTIDE SEQUENCE [LARGE SCALE GENOMIC DNA]</scope>
    <source>
        <strain evidence="2 3">FP101781</strain>
    </source>
</reference>
<evidence type="ECO:0008006" key="4">
    <source>
        <dbReference type="Google" id="ProtNLM"/>
    </source>
</evidence>
<dbReference type="Proteomes" id="UP000298030">
    <property type="component" value="Unassembled WGS sequence"/>
</dbReference>
<accession>A0A4Y7TIH7</accession>
<name>A0A4Y7TIH7_COPMI</name>